<accession>A0A6M0QV16</accession>
<keyword evidence="3" id="KW-1185">Reference proteome</keyword>
<dbReference type="EMBL" id="JAAIVJ010000008">
    <property type="protein sequence ID" value="NEY91259.1"/>
    <property type="molecule type" value="Genomic_DNA"/>
</dbReference>
<protein>
    <recommendedName>
        <fullName evidence="4">Flp family type IVb pilin</fullName>
    </recommendedName>
</protein>
<feature type="transmembrane region" description="Helical" evidence="1">
    <location>
        <begin position="21"/>
        <end position="43"/>
    </location>
</feature>
<keyword evidence="1" id="KW-1133">Transmembrane helix</keyword>
<evidence type="ECO:0000313" key="2">
    <source>
        <dbReference type="EMBL" id="NEY91259.1"/>
    </source>
</evidence>
<organism evidence="2 3">
    <name type="scientific">Tabrizicola oligotrophica</name>
    <dbReference type="NCBI Taxonomy" id="2710650"/>
    <lineage>
        <taxon>Bacteria</taxon>
        <taxon>Pseudomonadati</taxon>
        <taxon>Pseudomonadota</taxon>
        <taxon>Alphaproteobacteria</taxon>
        <taxon>Rhodobacterales</taxon>
        <taxon>Paracoccaceae</taxon>
        <taxon>Tabrizicola</taxon>
    </lineage>
</organism>
<gene>
    <name evidence="2" type="ORF">G4Z14_13215</name>
</gene>
<keyword evidence="1" id="KW-0812">Transmembrane</keyword>
<reference evidence="2 3" key="1">
    <citation type="submission" date="2020-02" db="EMBL/GenBank/DDBJ databases">
        <authorList>
            <person name="Chen W.-M."/>
        </authorList>
    </citation>
    <scope>NUCLEOTIDE SEQUENCE [LARGE SCALE GENOMIC DNA]</scope>
    <source>
        <strain evidence="2 3">KMS-5</strain>
    </source>
</reference>
<proteinExistence type="predicted"/>
<comment type="caution">
    <text evidence="2">The sequence shown here is derived from an EMBL/GenBank/DDBJ whole genome shotgun (WGS) entry which is preliminary data.</text>
</comment>
<evidence type="ECO:0008006" key="4">
    <source>
        <dbReference type="Google" id="ProtNLM"/>
    </source>
</evidence>
<dbReference type="Proteomes" id="UP000477782">
    <property type="component" value="Unassembled WGS sequence"/>
</dbReference>
<dbReference type="RefSeq" id="WP_164626516.1">
    <property type="nucleotide sequence ID" value="NZ_JAAIVJ010000008.1"/>
</dbReference>
<evidence type="ECO:0000313" key="3">
    <source>
        <dbReference type="Proteomes" id="UP000477782"/>
    </source>
</evidence>
<dbReference type="AlphaFoldDB" id="A0A6M0QV16"/>
<name>A0A6M0QV16_9RHOB</name>
<evidence type="ECO:0000256" key="1">
    <source>
        <dbReference type="SAM" id="Phobius"/>
    </source>
</evidence>
<sequence>MFYIAKYLVARIRKEEDGVALSEYLILLGLLVGGVIAAVILFGTNLTTAWNAWAGWIVTLDDAIPAP</sequence>
<keyword evidence="1" id="KW-0472">Membrane</keyword>